<gene>
    <name evidence="3" type="ORF">HD842_002332</name>
</gene>
<dbReference type="RefSeq" id="WP_183555288.1">
    <property type="nucleotide sequence ID" value="NZ_JACHBX010000002.1"/>
</dbReference>
<organism evidence="3 4">
    <name type="scientific">Massilia aurea</name>
    <dbReference type="NCBI Taxonomy" id="373040"/>
    <lineage>
        <taxon>Bacteria</taxon>
        <taxon>Pseudomonadati</taxon>
        <taxon>Pseudomonadota</taxon>
        <taxon>Betaproteobacteria</taxon>
        <taxon>Burkholderiales</taxon>
        <taxon>Oxalobacteraceae</taxon>
        <taxon>Telluria group</taxon>
        <taxon>Massilia</taxon>
    </lineage>
</organism>
<dbReference type="InterPro" id="IPR036513">
    <property type="entry name" value="STAS_dom_sf"/>
</dbReference>
<name>A0A7W9X0F1_9BURK</name>
<evidence type="ECO:0000313" key="3">
    <source>
        <dbReference type="EMBL" id="MBB6134190.1"/>
    </source>
</evidence>
<feature type="compositionally biased region" description="Basic and acidic residues" evidence="1">
    <location>
        <begin position="24"/>
        <end position="43"/>
    </location>
</feature>
<evidence type="ECO:0000259" key="2">
    <source>
        <dbReference type="Pfam" id="PF13466"/>
    </source>
</evidence>
<keyword evidence="4" id="KW-1185">Reference proteome</keyword>
<comment type="caution">
    <text evidence="3">The sequence shown here is derived from an EMBL/GenBank/DDBJ whole genome shotgun (WGS) entry which is preliminary data.</text>
</comment>
<protein>
    <submittedName>
        <fullName evidence="3">Anti-anti-sigma regulatory factor</fullName>
    </submittedName>
</protein>
<evidence type="ECO:0000313" key="4">
    <source>
        <dbReference type="Proteomes" id="UP000540787"/>
    </source>
</evidence>
<dbReference type="Proteomes" id="UP000540787">
    <property type="component" value="Unassembled WGS sequence"/>
</dbReference>
<feature type="region of interest" description="Disordered" evidence="1">
    <location>
        <begin position="12"/>
        <end position="43"/>
    </location>
</feature>
<dbReference type="InterPro" id="IPR058548">
    <property type="entry name" value="MlaB-like_STAS"/>
</dbReference>
<feature type="region of interest" description="Disordered" evidence="1">
    <location>
        <begin position="67"/>
        <end position="89"/>
    </location>
</feature>
<feature type="domain" description="MlaB-like STAS" evidence="2">
    <location>
        <begin position="344"/>
        <end position="408"/>
    </location>
</feature>
<dbReference type="AlphaFoldDB" id="A0A7W9X0F1"/>
<dbReference type="SUPFAM" id="SSF52091">
    <property type="entry name" value="SpoIIaa-like"/>
    <property type="match status" value="2"/>
</dbReference>
<evidence type="ECO:0000256" key="1">
    <source>
        <dbReference type="SAM" id="MobiDB-lite"/>
    </source>
</evidence>
<accession>A0A7W9X0F1</accession>
<sequence length="419" mass="45352">MGLFSFLKKKNDAVAAPSWPPPESRLRSEPSRLASDAERERQREIARATAAKIDEIELEFASDMFDDEPAWDSGRRPANGVTVAAAPDPDDIPDQAAAPASAPAVDESAILYANGQSAAAEQLLRESLATLGRHERLPWWMLFDLYQADGREELFESIAIDYASHFETSPPTWKPLAPASVASQPAQGLTATETFDTLLDATVAPRLRRVLEAQAPNVRLDFGKVRSIDADGADCLLPALQTLRASDRGLVLAGADTLITTLRPMLVIGKRGASPAPWLLLLELLLLTNREKDFEEAAMDYCVTYEVSPPSFEAPRHVSTAAPAPSHGDRFMLPAVISSLDPALTGAIEAYAAERDALVLDCSRLARIEYAGAGSLLARLDAQAAAGRTVELRELNHLVAALLRLLGAGDSVRLYPHRY</sequence>
<reference evidence="3 4" key="1">
    <citation type="submission" date="2020-08" db="EMBL/GenBank/DDBJ databases">
        <title>The Agave Microbiome: Exploring the role of microbial communities in plant adaptations to desert environments.</title>
        <authorList>
            <person name="Partida-Martinez L.P."/>
        </authorList>
    </citation>
    <scope>NUCLEOTIDE SEQUENCE [LARGE SCALE GENOMIC DNA]</scope>
    <source>
        <strain evidence="3 4">AT3.2</strain>
    </source>
</reference>
<dbReference type="Pfam" id="PF13466">
    <property type="entry name" value="STAS_2"/>
    <property type="match status" value="1"/>
</dbReference>
<dbReference type="EMBL" id="JACHBX010000002">
    <property type="protein sequence ID" value="MBB6134190.1"/>
    <property type="molecule type" value="Genomic_DNA"/>
</dbReference>
<proteinExistence type="predicted"/>
<dbReference type="Gene3D" id="3.30.750.24">
    <property type="entry name" value="STAS domain"/>
    <property type="match status" value="2"/>
</dbReference>